<evidence type="ECO:0000313" key="3">
    <source>
        <dbReference type="EMBL" id="KAF2663440.1"/>
    </source>
</evidence>
<reference evidence="3" key="1">
    <citation type="journal article" date="2020" name="Stud. Mycol.">
        <title>101 Dothideomycetes genomes: a test case for predicting lifestyles and emergence of pathogens.</title>
        <authorList>
            <person name="Haridas S."/>
            <person name="Albert R."/>
            <person name="Binder M."/>
            <person name="Bloem J."/>
            <person name="Labutti K."/>
            <person name="Salamov A."/>
            <person name="Andreopoulos B."/>
            <person name="Baker S."/>
            <person name="Barry K."/>
            <person name="Bills G."/>
            <person name="Bluhm B."/>
            <person name="Cannon C."/>
            <person name="Castanera R."/>
            <person name="Culley D."/>
            <person name="Daum C."/>
            <person name="Ezra D."/>
            <person name="Gonzalez J."/>
            <person name="Henrissat B."/>
            <person name="Kuo A."/>
            <person name="Liang C."/>
            <person name="Lipzen A."/>
            <person name="Lutzoni F."/>
            <person name="Magnuson J."/>
            <person name="Mondo S."/>
            <person name="Nolan M."/>
            <person name="Ohm R."/>
            <person name="Pangilinan J."/>
            <person name="Park H.-J."/>
            <person name="Ramirez L."/>
            <person name="Alfaro M."/>
            <person name="Sun H."/>
            <person name="Tritt A."/>
            <person name="Yoshinaga Y."/>
            <person name="Zwiers L.-H."/>
            <person name="Turgeon B."/>
            <person name="Goodwin S."/>
            <person name="Spatafora J."/>
            <person name="Crous P."/>
            <person name="Grigoriev I."/>
        </authorList>
    </citation>
    <scope>NUCLEOTIDE SEQUENCE</scope>
    <source>
        <strain evidence="3">CBS 115976</strain>
    </source>
</reference>
<evidence type="ECO:0000256" key="1">
    <source>
        <dbReference type="SAM" id="MobiDB-lite"/>
    </source>
</evidence>
<sequence length="436" mass="47094">MKSFSLLLLPLLADAAVVGQRPEILYKRQLESLASQVVGKPLASTSKKTLKPELFAKTPQALREKVTWGPFKLTAANGTHSASGFVKLDKQSDMIGTLISGHCQECMVLSAEATIEDAKGTRLGLDHGIYVHHVISLDIGRAGVMPPAFAMGCNPLAGFNLSSMASGGGKAAGGHSHGMRRDTTVDEPKSSSPVAPKSTQPASSWASTLGSIFAPPKVSIFVGKGNEAQATLFAAPNTTVKSGYYIGKTDQIYASAEIVNYKTYDREVYLSLDYEYVPGNGKRPEGYMDVGMGAINIDACMNKFDLPDPPKNKSITYTSPDWYVMANGYLINLSPHMHDGAVNMKFFLNDKQVCKSDAIYGGDGGTVIDGKSWETITSYSLCKDPVRIRIGDKLKISSEYDLSRHRLRPMSKDHGMEAEAMALANFQFAIENGSLK</sequence>
<accession>A0A6A6TUL2</accession>
<feature type="signal peptide" evidence="2">
    <location>
        <begin position="1"/>
        <end position="19"/>
    </location>
</feature>
<organism evidence="3 4">
    <name type="scientific">Microthyrium microscopicum</name>
    <dbReference type="NCBI Taxonomy" id="703497"/>
    <lineage>
        <taxon>Eukaryota</taxon>
        <taxon>Fungi</taxon>
        <taxon>Dikarya</taxon>
        <taxon>Ascomycota</taxon>
        <taxon>Pezizomycotina</taxon>
        <taxon>Dothideomycetes</taxon>
        <taxon>Dothideomycetes incertae sedis</taxon>
        <taxon>Microthyriales</taxon>
        <taxon>Microthyriaceae</taxon>
        <taxon>Microthyrium</taxon>
    </lineage>
</organism>
<feature type="compositionally biased region" description="Polar residues" evidence="1">
    <location>
        <begin position="190"/>
        <end position="204"/>
    </location>
</feature>
<feature type="compositionally biased region" description="Basic and acidic residues" evidence="1">
    <location>
        <begin position="179"/>
        <end position="189"/>
    </location>
</feature>
<keyword evidence="4" id="KW-1185">Reference proteome</keyword>
<keyword evidence="2" id="KW-0732">Signal</keyword>
<dbReference type="OrthoDB" id="3903467at2759"/>
<protein>
    <submittedName>
        <fullName evidence="3">Uncharacterized protein</fullName>
    </submittedName>
</protein>
<proteinExistence type="predicted"/>
<evidence type="ECO:0000313" key="4">
    <source>
        <dbReference type="Proteomes" id="UP000799302"/>
    </source>
</evidence>
<gene>
    <name evidence="3" type="ORF">BT63DRAFT_461169</name>
</gene>
<evidence type="ECO:0000256" key="2">
    <source>
        <dbReference type="SAM" id="SignalP"/>
    </source>
</evidence>
<feature type="region of interest" description="Disordered" evidence="1">
    <location>
        <begin position="170"/>
        <end position="204"/>
    </location>
</feature>
<feature type="chain" id="PRO_5025629415" evidence="2">
    <location>
        <begin position="20"/>
        <end position="436"/>
    </location>
</feature>
<dbReference type="Proteomes" id="UP000799302">
    <property type="component" value="Unassembled WGS sequence"/>
</dbReference>
<dbReference type="AlphaFoldDB" id="A0A6A6TUL2"/>
<name>A0A6A6TUL2_9PEZI</name>
<dbReference type="EMBL" id="MU004245">
    <property type="protein sequence ID" value="KAF2663440.1"/>
    <property type="molecule type" value="Genomic_DNA"/>
</dbReference>